<sequence length="329" mass="36195">MGQQISRNNSAPGGDSDAHTTRSSASQKSGFLHSTAVSSPRKWRKLAGLLRRRRSPETLSEPSRMVSRSLLSPAQSSVDALRSVSSNLNASSGSVAESPEEPEQSELLTSQFRSLSSLLETVTMSTLRRLINVNVDYVGERIYPEDNLDGSMDTDFASFVHSLTSEDLLQHALGYQMDLGRNLSFFRAFRGGWAQCSSSTIGTIPLVGDHCDGSPLLGLRPGSQLHGHVHRPSCQLRGQHQQHDPGAARGQLRHADQHVQRLAVSDFPRKQALAIGSGRPHRVGLRHTRYARQVSDMSGRLRKRRAGPPFTVHTRIPQNMCRPVASDRQ</sequence>
<organism evidence="2 3">
    <name type="scientific">Ogataea haglerorum</name>
    <dbReference type="NCBI Taxonomy" id="1937702"/>
    <lineage>
        <taxon>Eukaryota</taxon>
        <taxon>Fungi</taxon>
        <taxon>Dikarya</taxon>
        <taxon>Ascomycota</taxon>
        <taxon>Saccharomycotina</taxon>
        <taxon>Pichiomycetes</taxon>
        <taxon>Pichiales</taxon>
        <taxon>Pichiaceae</taxon>
        <taxon>Ogataea</taxon>
    </lineage>
</organism>
<evidence type="ECO:0000256" key="1">
    <source>
        <dbReference type="SAM" id="MobiDB-lite"/>
    </source>
</evidence>
<dbReference type="EMBL" id="JAHLUN010000008">
    <property type="protein sequence ID" value="KAG7764632.1"/>
    <property type="molecule type" value="Genomic_DNA"/>
</dbReference>
<feature type="region of interest" description="Disordered" evidence="1">
    <location>
        <begin position="1"/>
        <end position="72"/>
    </location>
</feature>
<gene>
    <name evidence="2" type="ORF">KL946_003312</name>
</gene>
<name>A0ABQ7RFH9_9ASCO</name>
<evidence type="ECO:0000313" key="3">
    <source>
        <dbReference type="Proteomes" id="UP000697297"/>
    </source>
</evidence>
<dbReference type="Proteomes" id="UP000697297">
    <property type="component" value="Unassembled WGS sequence"/>
</dbReference>
<keyword evidence="3" id="KW-1185">Reference proteome</keyword>
<evidence type="ECO:0000313" key="2">
    <source>
        <dbReference type="EMBL" id="KAG7764632.1"/>
    </source>
</evidence>
<comment type="caution">
    <text evidence="2">The sequence shown here is derived from an EMBL/GenBank/DDBJ whole genome shotgun (WGS) entry which is preliminary data.</text>
</comment>
<feature type="compositionally biased region" description="Polar residues" evidence="1">
    <location>
        <begin position="1"/>
        <end position="11"/>
    </location>
</feature>
<accession>A0ABQ7RFH9</accession>
<feature type="compositionally biased region" description="Basic residues" evidence="1">
    <location>
        <begin position="41"/>
        <end position="54"/>
    </location>
</feature>
<reference evidence="2 3" key="1">
    <citation type="journal article" date="2021" name="G3 (Bethesda)">
        <title>Genomic diversity, chromosomal rearrangements, and interspecies hybridization in the ogataea polymorpha species complex.</title>
        <authorList>
            <person name="Hanson S.J."/>
            <person name="Cinneide E.O."/>
            <person name="Salzberg L.I."/>
            <person name="Wolfe K.H."/>
            <person name="McGowan J."/>
            <person name="Fitzpatrick D.A."/>
            <person name="Matlin K."/>
        </authorList>
    </citation>
    <scope>NUCLEOTIDE SEQUENCE [LARGE SCALE GENOMIC DNA]</scope>
    <source>
        <strain evidence="2">81-436-3</strain>
    </source>
</reference>
<proteinExistence type="predicted"/>
<protein>
    <submittedName>
        <fullName evidence="2">Uncharacterized protein</fullName>
    </submittedName>
</protein>